<dbReference type="HAMAP" id="MF_00135">
    <property type="entry name" value="PRAI"/>
    <property type="match status" value="1"/>
</dbReference>
<dbReference type="InterPro" id="IPR016302">
    <property type="entry name" value="Anthranilate_synth_II"/>
</dbReference>
<dbReference type="InterPro" id="IPR001240">
    <property type="entry name" value="PRAI_dom"/>
</dbReference>
<dbReference type="NCBIfam" id="TIGR00566">
    <property type="entry name" value="trpG_papA"/>
    <property type="match status" value="1"/>
</dbReference>
<dbReference type="InterPro" id="IPR013798">
    <property type="entry name" value="Indole-3-glycerol_P_synth_dom"/>
</dbReference>
<dbReference type="EC" id="4.1.3.27" evidence="15"/>
<comment type="pathway">
    <text evidence="4 15">Amino-acid biosynthesis; L-tryptophan biosynthesis; L-tryptophan from chorismate: step 4/5.</text>
</comment>
<dbReference type="InterPro" id="IPR006221">
    <property type="entry name" value="TrpG/PapA_dom"/>
</dbReference>
<proteinExistence type="inferred from homology"/>
<dbReference type="PANTHER" id="PTHR43418">
    <property type="entry name" value="MULTIFUNCTIONAL TRYPTOPHAN BIOSYNTHESIS PROTEIN-RELATED"/>
    <property type="match status" value="1"/>
</dbReference>
<dbReference type="InterPro" id="IPR011060">
    <property type="entry name" value="RibuloseP-bd_barrel"/>
</dbReference>
<evidence type="ECO:0000256" key="6">
    <source>
        <dbReference type="ARBA" id="ARBA00022605"/>
    </source>
</evidence>
<accession>A0A433QE02</accession>
<dbReference type="AlphaFoldDB" id="A0A433QE02"/>
<dbReference type="PRINTS" id="PR00096">
    <property type="entry name" value="GATASE"/>
</dbReference>
<comment type="pathway">
    <text evidence="5 15">Amino-acid biosynthesis; L-tryptophan biosynthesis; L-tryptophan from chorismate: step 1/5.</text>
</comment>
<dbReference type="SUPFAM" id="SSF52317">
    <property type="entry name" value="Class I glutamine amidotransferase-like"/>
    <property type="match status" value="1"/>
</dbReference>
<dbReference type="UniPathway" id="UPA00035">
    <property type="reaction ID" value="UER00040"/>
</dbReference>
<dbReference type="GO" id="GO:0004640">
    <property type="term" value="F:phosphoribosylanthranilate isomerase activity"/>
    <property type="evidence" value="ECO:0007669"/>
    <property type="project" value="UniProtKB-UniRule"/>
</dbReference>
<keyword evidence="6 15" id="KW-0028">Amino-acid biosynthesis</keyword>
<evidence type="ECO:0000256" key="13">
    <source>
        <dbReference type="ARBA" id="ARBA00023268"/>
    </source>
</evidence>
<dbReference type="GO" id="GO:0004049">
    <property type="term" value="F:anthranilate synthase activity"/>
    <property type="evidence" value="ECO:0007669"/>
    <property type="project" value="UniProtKB-UniRule"/>
</dbReference>
<dbReference type="Pfam" id="PF00218">
    <property type="entry name" value="IGPS"/>
    <property type="match status" value="1"/>
</dbReference>
<dbReference type="FunFam" id="3.20.20.70:FF:000136">
    <property type="entry name" value="Multifunctional tryptophan biosynthesis protein"/>
    <property type="match status" value="1"/>
</dbReference>
<comment type="function">
    <text evidence="15">Trifunctional enzyme bearing the Gln amidotransferase (GATase) domain of anthranilate synthase, indole-glycerolphosphate synthase, and phosphoribosylanthranilate isomerase activities.</text>
</comment>
<dbReference type="InterPro" id="IPR017926">
    <property type="entry name" value="GATASE"/>
</dbReference>
<dbReference type="EC" id="4.1.1.48" evidence="15"/>
<sequence>MVVDKPSIVSLFPTLLSANLWKLGNFAHCLVFLSREAIRKWEVRCFEDLPHFYCLYISRLHTSSVHKTPKMTTVLIDNYDSFTWNIYQYLSALGAKVEVYRNDQTTIEHIESRNPRNIVVSPGPGHPSSDAGISREVISYFAGKIPILGICLGEQCIFEVFGGTVSYAGEILHGKTSAVKHDGKGLFRGVPQNVNVTRYHSLAGVPDTVPEEIEITGWTENNIVMAVRHREFTVEGVQFHPESILCEHGKTMLANFLEMRDGKWDENLQFGVPLVRSADDDSAAKTPGVPAAAAAAAHQGPKHIKAVPSILAKIHEQRLLDIQQAKSIPGQTPDDLRKLLSLHLAPPLIDFVSRIRQCAPSLFAEIKRASPSKGNIDLSANAAEQALRYAHAGAAVVSVLTEPKWFKGSLTDMRNVREVLSNLPNRPAILRKDFIVDTYQIMEARLHGADTVLLIVAMLTDAQLKELYNFSRSLGMEPLVEVNNGGEMKRALAIGARVVGVNNRNLHNFDVDMETTSRLVEMVPAGTTLVALSGITERADVVKYVEQGVAGVLVGESLMKARDARAKVRELLGLDEKKVESNGIPTDAHTRRTTLVKICGIQTPEAAVEAAQAGADFIGIIFAKSRRQVPLDRAAQIVEAIRALNPVPAHPAGLAPALPSDWFAIHRALVENAPRRPLVVGVFQNQPLADIARIAAATGLDFIQLHGTESPDLCRFLPLPAIKAHHIESESFSPSQIPIITQPGYNAFVLLDAKVALLPDDRQGGQGVRFDWSIAKQVVDSEPPAGGGRGDGGEKRGFPVILAGGLDPENVAEAIRQVGPWAVDVSSGVETDGVKDLGKIREFVRRAKEVVVQG</sequence>
<evidence type="ECO:0000256" key="15">
    <source>
        <dbReference type="PIRNR" id="PIRNR001382"/>
    </source>
</evidence>
<keyword evidence="7 15" id="KW-0210">Decarboxylase</keyword>
<keyword evidence="13" id="KW-0511">Multifunctional enzyme</keyword>
<reference evidence="19 20" key="1">
    <citation type="journal article" date="2018" name="New Phytol.">
        <title>Phylogenomics of Endogonaceae and evolution of mycorrhizas within Mucoromycota.</title>
        <authorList>
            <person name="Chang Y."/>
            <person name="Desiro A."/>
            <person name="Na H."/>
            <person name="Sandor L."/>
            <person name="Lipzen A."/>
            <person name="Clum A."/>
            <person name="Barry K."/>
            <person name="Grigoriev I.V."/>
            <person name="Martin F.M."/>
            <person name="Stajich J.E."/>
            <person name="Smith M.E."/>
            <person name="Bonito G."/>
            <person name="Spatafora J.W."/>
        </authorList>
    </citation>
    <scope>NUCLEOTIDE SEQUENCE [LARGE SCALE GENOMIC DNA]</scope>
    <source>
        <strain evidence="19 20">AD002</strain>
    </source>
</reference>
<evidence type="ECO:0000259" key="18">
    <source>
        <dbReference type="Pfam" id="PF00697"/>
    </source>
</evidence>
<evidence type="ECO:0000256" key="11">
    <source>
        <dbReference type="ARBA" id="ARBA00023235"/>
    </source>
</evidence>
<dbReference type="EMBL" id="RBNJ01007337">
    <property type="protein sequence ID" value="RUS28020.1"/>
    <property type="molecule type" value="Genomic_DNA"/>
</dbReference>
<dbReference type="Gene3D" id="3.40.50.880">
    <property type="match status" value="1"/>
</dbReference>
<evidence type="ECO:0000256" key="5">
    <source>
        <dbReference type="ARBA" id="ARBA00004873"/>
    </source>
</evidence>
<feature type="domain" description="Glutamine amidotransferase" evidence="16">
    <location>
        <begin position="74"/>
        <end position="257"/>
    </location>
</feature>
<dbReference type="NCBIfam" id="NF001377">
    <property type="entry name" value="PRK00278.2-4"/>
    <property type="match status" value="1"/>
</dbReference>
<organism evidence="19 20">
    <name type="scientific">Jimgerdemannia flammicorona</name>
    <dbReference type="NCBI Taxonomy" id="994334"/>
    <lineage>
        <taxon>Eukaryota</taxon>
        <taxon>Fungi</taxon>
        <taxon>Fungi incertae sedis</taxon>
        <taxon>Mucoromycota</taxon>
        <taxon>Mucoromycotina</taxon>
        <taxon>Endogonomycetes</taxon>
        <taxon>Endogonales</taxon>
        <taxon>Endogonaceae</taxon>
        <taxon>Jimgerdemannia</taxon>
    </lineage>
</organism>
<evidence type="ECO:0000256" key="9">
    <source>
        <dbReference type="ARBA" id="ARBA00022962"/>
    </source>
</evidence>
<dbReference type="CDD" id="cd00405">
    <property type="entry name" value="PRAI"/>
    <property type="match status" value="1"/>
</dbReference>
<comment type="catalytic activity">
    <reaction evidence="14 15">
        <text>chorismate + L-glutamine = anthranilate + pyruvate + L-glutamate + H(+)</text>
        <dbReference type="Rhea" id="RHEA:21732"/>
        <dbReference type="ChEBI" id="CHEBI:15361"/>
        <dbReference type="ChEBI" id="CHEBI:15378"/>
        <dbReference type="ChEBI" id="CHEBI:16567"/>
        <dbReference type="ChEBI" id="CHEBI:29748"/>
        <dbReference type="ChEBI" id="CHEBI:29985"/>
        <dbReference type="ChEBI" id="CHEBI:58359"/>
        <dbReference type="EC" id="4.1.3.27"/>
    </reaction>
</comment>
<evidence type="ECO:0000256" key="3">
    <source>
        <dbReference type="ARBA" id="ARBA00004664"/>
    </source>
</evidence>
<evidence type="ECO:0000256" key="7">
    <source>
        <dbReference type="ARBA" id="ARBA00022793"/>
    </source>
</evidence>
<keyword evidence="11 15" id="KW-0413">Isomerase</keyword>
<evidence type="ECO:0000256" key="2">
    <source>
        <dbReference type="ARBA" id="ARBA00001633"/>
    </source>
</evidence>
<keyword evidence="9" id="KW-0315">Glutamine amidotransferase</keyword>
<keyword evidence="20" id="KW-1185">Reference proteome</keyword>
<dbReference type="InterPro" id="IPR029062">
    <property type="entry name" value="Class_I_gatase-like"/>
</dbReference>
<comment type="caution">
    <text evidence="19">The sequence shown here is derived from an EMBL/GenBank/DDBJ whole genome shotgun (WGS) entry which is preliminary data.</text>
</comment>
<evidence type="ECO:0000256" key="4">
    <source>
        <dbReference type="ARBA" id="ARBA00004696"/>
    </source>
</evidence>
<protein>
    <recommendedName>
        <fullName evidence="15">Multifunctional tryptophan biosynthesis protein</fullName>
    </recommendedName>
    <domain>
        <recommendedName>
            <fullName evidence="15">Anthranilate synthase component 2</fullName>
            <shortName evidence="15">AS</shortName>
            <ecNumber evidence="15">4.1.3.27</ecNumber>
        </recommendedName>
        <alternativeName>
            <fullName evidence="15">Anthranilate synthase, glutamine amidotransferase component</fullName>
        </alternativeName>
    </domain>
    <domain>
        <recommendedName>
            <fullName evidence="15">Indole-3-glycerol phosphate synthase</fullName>
            <shortName evidence="15">IGPS</shortName>
            <ecNumber evidence="15">4.1.1.48</ecNumber>
        </recommendedName>
    </domain>
    <domain>
        <recommendedName>
            <fullName evidence="15">N-(5'-phosphoribosyl)anthranilate isomerase</fullName>
            <shortName evidence="15">PRAI</shortName>
            <ecNumber evidence="15">5.3.1.24</ecNumber>
        </recommendedName>
    </domain>
</protein>
<evidence type="ECO:0000256" key="12">
    <source>
        <dbReference type="ARBA" id="ARBA00023239"/>
    </source>
</evidence>
<dbReference type="Gene3D" id="3.20.20.70">
    <property type="entry name" value="Aldolase class I"/>
    <property type="match status" value="2"/>
</dbReference>
<dbReference type="GO" id="GO:0004425">
    <property type="term" value="F:indole-3-glycerol-phosphate synthase activity"/>
    <property type="evidence" value="ECO:0007669"/>
    <property type="project" value="UniProtKB-UniRule"/>
</dbReference>
<evidence type="ECO:0000256" key="8">
    <source>
        <dbReference type="ARBA" id="ARBA00022822"/>
    </source>
</evidence>
<dbReference type="CDD" id="cd00331">
    <property type="entry name" value="IGPS"/>
    <property type="match status" value="1"/>
</dbReference>
<dbReference type="InterPro" id="IPR050472">
    <property type="entry name" value="Anth_synth/Amidotransfase"/>
</dbReference>
<dbReference type="HAMAP" id="MF_00134_B">
    <property type="entry name" value="IGPS_B"/>
    <property type="match status" value="1"/>
</dbReference>
<dbReference type="PRINTS" id="PR00097">
    <property type="entry name" value="ANTSNTHASEII"/>
</dbReference>
<dbReference type="InterPro" id="IPR013785">
    <property type="entry name" value="Aldolase_TIM"/>
</dbReference>
<evidence type="ECO:0000259" key="17">
    <source>
        <dbReference type="Pfam" id="PF00218"/>
    </source>
</evidence>
<feature type="domain" description="N-(5'phosphoribosyl) anthranilate isomerase (PRAI)" evidence="18">
    <location>
        <begin position="669"/>
        <end position="845"/>
    </location>
</feature>
<comment type="catalytic activity">
    <reaction evidence="1 15">
        <text>N-(5-phospho-beta-D-ribosyl)anthranilate = 1-(2-carboxyphenylamino)-1-deoxy-D-ribulose 5-phosphate</text>
        <dbReference type="Rhea" id="RHEA:21540"/>
        <dbReference type="ChEBI" id="CHEBI:18277"/>
        <dbReference type="ChEBI" id="CHEBI:58613"/>
        <dbReference type="EC" id="5.3.1.24"/>
    </reaction>
</comment>
<dbReference type="Pfam" id="PF00117">
    <property type="entry name" value="GATase"/>
    <property type="match status" value="1"/>
</dbReference>
<comment type="pathway">
    <text evidence="3 15">Amino-acid biosynthesis; L-tryptophan biosynthesis; L-tryptophan from chorismate: step 3/5.</text>
</comment>
<evidence type="ECO:0000256" key="1">
    <source>
        <dbReference type="ARBA" id="ARBA00001164"/>
    </source>
</evidence>
<feature type="domain" description="Indole-3-glycerol phosphate synthase" evidence="17">
    <location>
        <begin position="311"/>
        <end position="571"/>
    </location>
</feature>
<dbReference type="SUPFAM" id="SSF51366">
    <property type="entry name" value="Ribulose-phoshate binding barrel"/>
    <property type="match status" value="2"/>
</dbReference>
<dbReference type="GO" id="GO:0000162">
    <property type="term" value="P:L-tryptophan biosynthetic process"/>
    <property type="evidence" value="ECO:0007669"/>
    <property type="project" value="UniProtKB-UniRule"/>
</dbReference>
<comment type="catalytic activity">
    <reaction evidence="2 15">
        <text>1-(2-carboxyphenylamino)-1-deoxy-D-ribulose 5-phosphate + H(+) = (1S,2R)-1-C-(indol-3-yl)glycerol 3-phosphate + CO2 + H2O</text>
        <dbReference type="Rhea" id="RHEA:23476"/>
        <dbReference type="ChEBI" id="CHEBI:15377"/>
        <dbReference type="ChEBI" id="CHEBI:15378"/>
        <dbReference type="ChEBI" id="CHEBI:16526"/>
        <dbReference type="ChEBI" id="CHEBI:58613"/>
        <dbReference type="ChEBI" id="CHEBI:58866"/>
        <dbReference type="EC" id="4.1.1.48"/>
    </reaction>
</comment>
<evidence type="ECO:0000313" key="19">
    <source>
        <dbReference type="EMBL" id="RUS28020.1"/>
    </source>
</evidence>
<evidence type="ECO:0000313" key="20">
    <source>
        <dbReference type="Proteomes" id="UP000274822"/>
    </source>
</evidence>
<evidence type="ECO:0000256" key="14">
    <source>
        <dbReference type="ARBA" id="ARBA00047683"/>
    </source>
</evidence>
<keyword evidence="12 15" id="KW-0456">Lyase</keyword>
<name>A0A433QE02_9FUNG</name>
<keyword evidence="8 15" id="KW-0822">Tryptophan biosynthesis</keyword>
<dbReference type="Pfam" id="PF00697">
    <property type="entry name" value="PRAI"/>
    <property type="match status" value="1"/>
</dbReference>
<dbReference type="PANTHER" id="PTHR43418:SF4">
    <property type="entry name" value="MULTIFUNCTIONAL TRYPTOPHAN BIOSYNTHESIS PROTEIN"/>
    <property type="match status" value="1"/>
</dbReference>
<dbReference type="EC" id="5.3.1.24" evidence="15"/>
<dbReference type="CDD" id="cd01743">
    <property type="entry name" value="GATase1_Anthranilate_Synthase"/>
    <property type="match status" value="1"/>
</dbReference>
<keyword evidence="10 15" id="KW-0057">Aromatic amino acid biosynthesis</keyword>
<dbReference type="PIRSF" id="PIRSF001382">
    <property type="entry name" value="TrpG-trpC-trpF"/>
    <property type="match status" value="1"/>
</dbReference>
<dbReference type="GO" id="GO:0005829">
    <property type="term" value="C:cytosol"/>
    <property type="evidence" value="ECO:0007669"/>
    <property type="project" value="TreeGrafter"/>
</dbReference>
<evidence type="ECO:0000259" key="16">
    <source>
        <dbReference type="Pfam" id="PF00117"/>
    </source>
</evidence>
<dbReference type="PROSITE" id="PS51273">
    <property type="entry name" value="GATASE_TYPE_1"/>
    <property type="match status" value="1"/>
</dbReference>
<gene>
    <name evidence="19" type="ORF">BC938DRAFT_482455</name>
</gene>
<dbReference type="Proteomes" id="UP000274822">
    <property type="component" value="Unassembled WGS sequence"/>
</dbReference>
<evidence type="ECO:0000256" key="10">
    <source>
        <dbReference type="ARBA" id="ARBA00023141"/>
    </source>
</evidence>
<dbReference type="FunFam" id="3.40.50.880:FF:000031">
    <property type="entry name" value="Multifunctional tryptophan biosynthesis protein"/>
    <property type="match status" value="1"/>
</dbReference>